<sequence length="590" mass="66622">MEQPVAADPHRVERRDGMIVEWDVPITMDDGVVLRADVFRPPGSTACPVIMSYGPYAKGLSFQQGYPSAWQQMVEQFPEVTHGSSGLYQNWEVVDPERWVPDGYACVRVDGRGAGRSPGHIEPWSGRESRDLYACIEWAAAQPWSNGKVGLNGISYYGMNQWQVASLRPPHLAAICVWEGAADFYRDVSHHGGIYCTFLANWYRQQVTSVQHGLGRRGPRSVVTGDLVCGPETLDADELPARRSDPGENAYSRPLWDPFYQERSAQWDQIDVPLLSAANWGGNGLHLRGNIEGFLRAASKHKWLEVHGREHWTEFYTNYGVHVQKRFFDHFLKGEANGWDKEPQVKLWVRHVDRFEPHSEQQWPIARTEWRKLFLECSNLVLLPYQPELQASHSYAGLGDGATFLLPAQDRELEITGPLAAKLFVSSETTDADLFLVLRLFSPDMKEVVFQGALDPHTPLAQGWLRASHRKLDPRQSTVYRPYHPHDEIEPLQPGRIYELDIEIWPTSIVVPAGYRLALTVRGKDYEYSGPSARLSNIRNEMRGCGPFLHDDPRDRPASIFGGRVTLHAGPACPSHLLVPIVPTRTNTAP</sequence>
<dbReference type="InterPro" id="IPR050585">
    <property type="entry name" value="Xaa-Pro_dipeptidyl-ppase/CocE"/>
</dbReference>
<dbReference type="InterPro" id="IPR013736">
    <property type="entry name" value="Xaa-Pro_dipept_C"/>
</dbReference>
<name>A0A120FNV8_9BRAD</name>
<reference evidence="3 4" key="1">
    <citation type="submission" date="2015-11" db="EMBL/GenBank/DDBJ databases">
        <title>Draft Genome Sequence of the Strain BR 10303 (Bradyrhizobium sp.) isolated from nodules of Centrolobium paraense.</title>
        <authorList>
            <person name="Zelli J.E."/>
            <person name="Simoes-Araujo J.L."/>
            <person name="Barauna A.C."/>
            <person name="Silva K."/>
        </authorList>
    </citation>
    <scope>NUCLEOTIDE SEQUENCE [LARGE SCALE GENOMIC DNA]</scope>
    <source>
        <strain evidence="3 4">BR 10303</strain>
    </source>
</reference>
<accession>A0A120FNV8</accession>
<dbReference type="InterPro" id="IPR008979">
    <property type="entry name" value="Galactose-bd-like_sf"/>
</dbReference>
<feature type="domain" description="Xaa-Pro dipeptidyl-peptidase C-terminal" evidence="2">
    <location>
        <begin position="325"/>
        <end position="578"/>
    </location>
</feature>
<dbReference type="InterPro" id="IPR000383">
    <property type="entry name" value="Xaa-Pro-like_dom"/>
</dbReference>
<dbReference type="PANTHER" id="PTHR43056:SF10">
    <property type="entry name" value="COCE_NOND FAMILY, PUTATIVE (AFU_ORTHOLOGUE AFUA_7G00600)-RELATED"/>
    <property type="match status" value="1"/>
</dbReference>
<dbReference type="Proteomes" id="UP000057737">
    <property type="component" value="Unassembled WGS sequence"/>
</dbReference>
<gene>
    <name evidence="3" type="ORF">AS156_05190</name>
</gene>
<dbReference type="SUPFAM" id="SSF49785">
    <property type="entry name" value="Galactose-binding domain-like"/>
    <property type="match status" value="1"/>
</dbReference>
<proteinExistence type="predicted"/>
<dbReference type="EMBL" id="LNCU01000057">
    <property type="protein sequence ID" value="KWV56017.1"/>
    <property type="molecule type" value="Genomic_DNA"/>
</dbReference>
<evidence type="ECO:0000259" key="2">
    <source>
        <dbReference type="SMART" id="SM00939"/>
    </source>
</evidence>
<keyword evidence="1" id="KW-0378">Hydrolase</keyword>
<protein>
    <submittedName>
        <fullName evidence="3">Peptidase S15</fullName>
    </submittedName>
</protein>
<organism evidence="3 4">
    <name type="scientific">Bradyrhizobium macuxiense</name>
    <dbReference type="NCBI Taxonomy" id="1755647"/>
    <lineage>
        <taxon>Bacteria</taxon>
        <taxon>Pseudomonadati</taxon>
        <taxon>Pseudomonadota</taxon>
        <taxon>Alphaproteobacteria</taxon>
        <taxon>Hyphomicrobiales</taxon>
        <taxon>Nitrobacteraceae</taxon>
        <taxon>Bradyrhizobium</taxon>
    </lineage>
</organism>
<dbReference type="AlphaFoldDB" id="A0A120FNV8"/>
<evidence type="ECO:0000313" key="4">
    <source>
        <dbReference type="Proteomes" id="UP000057737"/>
    </source>
</evidence>
<dbReference type="SMART" id="SM00939">
    <property type="entry name" value="PepX_C"/>
    <property type="match status" value="1"/>
</dbReference>
<dbReference type="Gene3D" id="1.10.3020.20">
    <property type="match status" value="1"/>
</dbReference>
<evidence type="ECO:0000256" key="1">
    <source>
        <dbReference type="ARBA" id="ARBA00022801"/>
    </source>
</evidence>
<keyword evidence="4" id="KW-1185">Reference proteome</keyword>
<dbReference type="InterPro" id="IPR005674">
    <property type="entry name" value="CocE/Ser_esterase"/>
</dbReference>
<dbReference type="GO" id="GO:0008239">
    <property type="term" value="F:dipeptidyl-peptidase activity"/>
    <property type="evidence" value="ECO:0007669"/>
    <property type="project" value="InterPro"/>
</dbReference>
<dbReference type="NCBIfam" id="TIGR00976">
    <property type="entry name" value="CocE_NonD"/>
    <property type="match status" value="1"/>
</dbReference>
<dbReference type="Pfam" id="PF08530">
    <property type="entry name" value="PepX_C"/>
    <property type="match status" value="1"/>
</dbReference>
<evidence type="ECO:0000313" key="3">
    <source>
        <dbReference type="EMBL" id="KWV56017.1"/>
    </source>
</evidence>
<dbReference type="PANTHER" id="PTHR43056">
    <property type="entry name" value="PEPTIDASE S9 PROLYL OLIGOPEPTIDASE"/>
    <property type="match status" value="1"/>
</dbReference>
<comment type="caution">
    <text evidence="3">The sequence shown here is derived from an EMBL/GenBank/DDBJ whole genome shotgun (WGS) entry which is preliminary data.</text>
</comment>
<dbReference type="Pfam" id="PF02129">
    <property type="entry name" value="Peptidase_S15"/>
    <property type="match status" value="1"/>
</dbReference>
<dbReference type="InterPro" id="IPR029058">
    <property type="entry name" value="AB_hydrolase_fold"/>
</dbReference>
<dbReference type="SUPFAM" id="SSF53474">
    <property type="entry name" value="alpha/beta-Hydrolases"/>
    <property type="match status" value="1"/>
</dbReference>
<dbReference type="Gene3D" id="3.40.50.1820">
    <property type="entry name" value="alpha/beta hydrolase"/>
    <property type="match status" value="1"/>
</dbReference>
<dbReference type="Gene3D" id="2.60.120.260">
    <property type="entry name" value="Galactose-binding domain-like"/>
    <property type="match status" value="1"/>
</dbReference>